<gene>
    <name evidence="5" type="ORF">BEWA_012260</name>
</gene>
<sequence>MVQRVHYRRHCKYNTASNVVKKVKTPGAKLVLQNVQKRAKGPRCGDCKRPLAGISVVRPHLYKNLKRRDRKVSRAYGGARCHSCVKDRIIRAFLKEEQKCVKKVVLEREQKVKSVEKASAKKPAKAEPEKPKAKTEKKKTAPKA</sequence>
<protein>
    <submittedName>
        <fullName evidence="5">60S ribosomal protein L34a, putative</fullName>
    </submittedName>
</protein>
<keyword evidence="2 5" id="KW-0689">Ribosomal protein</keyword>
<dbReference type="Pfam" id="PF01199">
    <property type="entry name" value="Ribosomal_L34e"/>
    <property type="match status" value="1"/>
</dbReference>
<dbReference type="eggNOG" id="KOG1790">
    <property type="taxonomic scope" value="Eukaryota"/>
</dbReference>
<dbReference type="AlphaFoldDB" id="L1LB48"/>
<proteinExistence type="inferred from homology"/>
<evidence type="ECO:0000256" key="1">
    <source>
        <dbReference type="ARBA" id="ARBA00009875"/>
    </source>
</evidence>
<keyword evidence="3" id="KW-0687">Ribonucleoprotein</keyword>
<reference evidence="5 6" key="1">
    <citation type="journal article" date="2012" name="BMC Genomics">
        <title>Comparative genomic analysis and phylogenetic position of Theileria equi.</title>
        <authorList>
            <person name="Kappmeyer L.S."/>
            <person name="Thiagarajan M."/>
            <person name="Herndon D.R."/>
            <person name="Ramsay J.D."/>
            <person name="Caler E."/>
            <person name="Djikeng A."/>
            <person name="Gillespie J.J."/>
            <person name="Lau A.O."/>
            <person name="Roalson E.H."/>
            <person name="Silva J.C."/>
            <person name="Silva M.G."/>
            <person name="Suarez C.E."/>
            <person name="Ueti M.W."/>
            <person name="Nene V.M."/>
            <person name="Mealey R.H."/>
            <person name="Knowles D.P."/>
            <person name="Brayton K.A."/>
        </authorList>
    </citation>
    <scope>NUCLEOTIDE SEQUENCE [LARGE SCALE GENOMIC DNA]</scope>
    <source>
        <strain evidence="5 6">WA</strain>
    </source>
</reference>
<dbReference type="GeneID" id="15804302"/>
<dbReference type="KEGG" id="beq:BEWA_012260"/>
<comment type="similarity">
    <text evidence="1">Belongs to the eukaryotic ribosomal protein eL34 family.</text>
</comment>
<keyword evidence="6" id="KW-1185">Reference proteome</keyword>
<dbReference type="Gene3D" id="6.20.340.10">
    <property type="match status" value="1"/>
</dbReference>
<dbReference type="PANTHER" id="PTHR10759">
    <property type="entry name" value="60S RIBOSOMAL PROTEIN L34"/>
    <property type="match status" value="1"/>
</dbReference>
<dbReference type="STRING" id="1537102.L1LB48"/>
<evidence type="ECO:0000256" key="2">
    <source>
        <dbReference type="ARBA" id="ARBA00022980"/>
    </source>
</evidence>
<dbReference type="GO" id="GO:1990904">
    <property type="term" value="C:ribonucleoprotein complex"/>
    <property type="evidence" value="ECO:0007669"/>
    <property type="project" value="UniProtKB-KW"/>
</dbReference>
<dbReference type="GO" id="GO:0005840">
    <property type="term" value="C:ribosome"/>
    <property type="evidence" value="ECO:0007669"/>
    <property type="project" value="UniProtKB-KW"/>
</dbReference>
<feature type="compositionally biased region" description="Basic and acidic residues" evidence="4">
    <location>
        <begin position="111"/>
        <end position="134"/>
    </location>
</feature>
<dbReference type="OrthoDB" id="277449at2759"/>
<dbReference type="InterPro" id="IPR038562">
    <property type="entry name" value="Ribosomal_eL34_C_sf"/>
</dbReference>
<name>L1LB48_THEEQ</name>
<dbReference type="PRINTS" id="PR01250">
    <property type="entry name" value="RIBOSOMALL34"/>
</dbReference>
<accession>L1LB48</accession>
<dbReference type="Proteomes" id="UP000031512">
    <property type="component" value="Unassembled WGS sequence"/>
</dbReference>
<comment type="caution">
    <text evidence="5">The sequence shown here is derived from an EMBL/GenBank/DDBJ whole genome shotgun (WGS) entry which is preliminary data.</text>
</comment>
<dbReference type="InterPro" id="IPR008195">
    <property type="entry name" value="Ribosomal_eL34"/>
</dbReference>
<dbReference type="GO" id="GO:0006412">
    <property type="term" value="P:translation"/>
    <property type="evidence" value="ECO:0007669"/>
    <property type="project" value="InterPro"/>
</dbReference>
<dbReference type="RefSeq" id="XP_004832119.1">
    <property type="nucleotide sequence ID" value="XM_004832062.1"/>
</dbReference>
<evidence type="ECO:0000256" key="3">
    <source>
        <dbReference type="ARBA" id="ARBA00023274"/>
    </source>
</evidence>
<dbReference type="EMBL" id="ACOU01000004">
    <property type="protein sequence ID" value="EKX72667.1"/>
    <property type="molecule type" value="Genomic_DNA"/>
</dbReference>
<feature type="region of interest" description="Disordered" evidence="4">
    <location>
        <begin position="111"/>
        <end position="144"/>
    </location>
</feature>
<evidence type="ECO:0000313" key="6">
    <source>
        <dbReference type="Proteomes" id="UP000031512"/>
    </source>
</evidence>
<dbReference type="VEuPathDB" id="PiroplasmaDB:BEWA_012260"/>
<organism evidence="5 6">
    <name type="scientific">Theileria equi strain WA</name>
    <dbReference type="NCBI Taxonomy" id="1537102"/>
    <lineage>
        <taxon>Eukaryota</taxon>
        <taxon>Sar</taxon>
        <taxon>Alveolata</taxon>
        <taxon>Apicomplexa</taxon>
        <taxon>Aconoidasida</taxon>
        <taxon>Piroplasmida</taxon>
        <taxon>Theileriidae</taxon>
        <taxon>Theileria</taxon>
    </lineage>
</organism>
<feature type="compositionally biased region" description="Basic residues" evidence="4">
    <location>
        <begin position="135"/>
        <end position="144"/>
    </location>
</feature>
<evidence type="ECO:0000256" key="4">
    <source>
        <dbReference type="SAM" id="MobiDB-lite"/>
    </source>
</evidence>
<dbReference type="Gene3D" id="6.20.370.70">
    <property type="match status" value="1"/>
</dbReference>
<dbReference type="GO" id="GO:0003735">
    <property type="term" value="F:structural constituent of ribosome"/>
    <property type="evidence" value="ECO:0007669"/>
    <property type="project" value="InterPro"/>
</dbReference>
<evidence type="ECO:0000313" key="5">
    <source>
        <dbReference type="EMBL" id="EKX72667.1"/>
    </source>
</evidence>